<keyword evidence="5" id="KW-1185">Reference proteome</keyword>
<evidence type="ECO:0000259" key="2">
    <source>
        <dbReference type="PROSITE" id="PS50112"/>
    </source>
</evidence>
<dbReference type="InterPro" id="IPR000700">
    <property type="entry name" value="PAS-assoc_C"/>
</dbReference>
<proteinExistence type="predicted"/>
<evidence type="ECO:0000259" key="3">
    <source>
        <dbReference type="PROSITE" id="PS50113"/>
    </source>
</evidence>
<gene>
    <name evidence="4" type="ORF">MUG09_08405</name>
</gene>
<keyword evidence="1" id="KW-0472">Membrane</keyword>
<feature type="domain" description="PAS" evidence="2">
    <location>
        <begin position="44"/>
        <end position="114"/>
    </location>
</feature>
<organism evidence="4 5">
    <name type="scientific">Sphaerochaeta associata</name>
    <dbReference type="NCBI Taxonomy" id="1129264"/>
    <lineage>
        <taxon>Bacteria</taxon>
        <taxon>Pseudomonadati</taxon>
        <taxon>Spirochaetota</taxon>
        <taxon>Spirochaetia</taxon>
        <taxon>Spirochaetales</taxon>
        <taxon>Sphaerochaetaceae</taxon>
        <taxon>Sphaerochaeta</taxon>
    </lineage>
</organism>
<dbReference type="PROSITE" id="PS50113">
    <property type="entry name" value="PAC"/>
    <property type="match status" value="1"/>
</dbReference>
<evidence type="ECO:0000256" key="1">
    <source>
        <dbReference type="SAM" id="Phobius"/>
    </source>
</evidence>
<dbReference type="InterPro" id="IPR001610">
    <property type="entry name" value="PAC"/>
</dbReference>
<accession>A0ABY4D661</accession>
<dbReference type="InterPro" id="IPR000014">
    <property type="entry name" value="PAS"/>
</dbReference>
<dbReference type="InterPro" id="IPR013767">
    <property type="entry name" value="PAS_fold"/>
</dbReference>
<dbReference type="InterPro" id="IPR035965">
    <property type="entry name" value="PAS-like_dom_sf"/>
</dbReference>
<sequence length="466" mass="53154">MLIPLMAEVAGSLLLIAILFVISAGLLVLLLGERRKNHHDPLFVTNQIESLLRFMPEGYIGVDKQGIIQEVNETYLVMTGYARGDLIGKKICMLLAEERNETLLSQLKTIELQKSVLLETEHRCKDGSFLPLEASVTALGSEHPAFMCFYRNISQRKKDELSRKHSTDLLRYVIEHTRSAVAIHDKNLRYLYVSQKYLDEYALKDAASIIGRHHYEVLPDLPQKWRDVHQRALAGEVISAEDDPYVREDGSVEYTRWECRPWYTEQGEIGGIIIYTEMITKQKQIEHELREAKNYLETLLKYAKAPIVVWDPTFTITLANQAFASLFDQSMDKVLGSKLTDYASRLPEAYQQDLFRQLQKNLVISSAELVLTDGNADSVTYIWNASPIFNPDTGELLATIAQGQDITQRKVIEMENAGQLDQLKRWYAVMAHREDRIMELKREVNAVLRDEGKAIRYASVEGAGDA</sequence>
<reference evidence="5" key="1">
    <citation type="journal article" date="2024" name="J Bioinform Genom">
        <title>Complete genome sequence of the type strain bacterium Sphaerochaeta associata GLS2t (VKM B-2742)t.</title>
        <authorList>
            <person name="Troshina O.Y."/>
            <person name="Tepeeva A.N."/>
            <person name="Arzamasceva V.O."/>
            <person name="Whitman W.B."/>
            <person name="Varghese N."/>
            <person name="Shapiro N."/>
            <person name="Woyke T."/>
            <person name="Kripides N.C."/>
            <person name="Vasilenko O.V."/>
        </authorList>
    </citation>
    <scope>NUCLEOTIDE SEQUENCE [LARGE SCALE GENOMIC DNA]</scope>
    <source>
        <strain evidence="5">GLS2T</strain>
    </source>
</reference>
<dbReference type="Pfam" id="PF08448">
    <property type="entry name" value="PAS_4"/>
    <property type="match status" value="2"/>
</dbReference>
<feature type="transmembrane region" description="Helical" evidence="1">
    <location>
        <begin position="12"/>
        <end position="32"/>
    </location>
</feature>
<dbReference type="Gene3D" id="3.30.450.20">
    <property type="entry name" value="PAS domain"/>
    <property type="match status" value="3"/>
</dbReference>
<dbReference type="PANTHER" id="PTHR44757:SF2">
    <property type="entry name" value="BIOFILM ARCHITECTURE MAINTENANCE PROTEIN MBAA"/>
    <property type="match status" value="1"/>
</dbReference>
<dbReference type="PROSITE" id="PS50112">
    <property type="entry name" value="PAS"/>
    <property type="match status" value="1"/>
</dbReference>
<evidence type="ECO:0000313" key="4">
    <source>
        <dbReference type="EMBL" id="UOM49574.1"/>
    </source>
</evidence>
<dbReference type="PANTHER" id="PTHR44757">
    <property type="entry name" value="DIGUANYLATE CYCLASE DGCP"/>
    <property type="match status" value="1"/>
</dbReference>
<feature type="domain" description="PAC" evidence="3">
    <location>
        <begin position="239"/>
        <end position="291"/>
    </location>
</feature>
<dbReference type="SMART" id="SM00086">
    <property type="entry name" value="PAC"/>
    <property type="match status" value="2"/>
</dbReference>
<dbReference type="InterPro" id="IPR052155">
    <property type="entry name" value="Biofilm_reg_signaling"/>
</dbReference>
<dbReference type="CDD" id="cd00130">
    <property type="entry name" value="PAS"/>
    <property type="match status" value="2"/>
</dbReference>
<dbReference type="NCBIfam" id="TIGR00229">
    <property type="entry name" value="sensory_box"/>
    <property type="match status" value="3"/>
</dbReference>
<dbReference type="Pfam" id="PF00989">
    <property type="entry name" value="PAS"/>
    <property type="match status" value="1"/>
</dbReference>
<dbReference type="RefSeq" id="WP_244770968.1">
    <property type="nucleotide sequence ID" value="NZ_CP094929.1"/>
</dbReference>
<keyword evidence="1" id="KW-1133">Transmembrane helix</keyword>
<dbReference type="InterPro" id="IPR013656">
    <property type="entry name" value="PAS_4"/>
</dbReference>
<dbReference type="EMBL" id="CP094929">
    <property type="protein sequence ID" value="UOM49574.1"/>
    <property type="molecule type" value="Genomic_DNA"/>
</dbReference>
<keyword evidence="1" id="KW-0812">Transmembrane</keyword>
<evidence type="ECO:0000313" key="5">
    <source>
        <dbReference type="Proteomes" id="UP000829708"/>
    </source>
</evidence>
<dbReference type="Proteomes" id="UP000829708">
    <property type="component" value="Chromosome"/>
</dbReference>
<protein>
    <submittedName>
        <fullName evidence="4">PAS domain S-box protein</fullName>
    </submittedName>
</protein>
<name>A0ABY4D661_9SPIR</name>
<dbReference type="SMART" id="SM00091">
    <property type="entry name" value="PAS"/>
    <property type="match status" value="3"/>
</dbReference>
<dbReference type="SUPFAM" id="SSF55785">
    <property type="entry name" value="PYP-like sensor domain (PAS domain)"/>
    <property type="match status" value="3"/>
</dbReference>